<dbReference type="InterPro" id="IPR012347">
    <property type="entry name" value="Ferritin-like"/>
</dbReference>
<evidence type="ECO:0000313" key="5">
    <source>
        <dbReference type="Proteomes" id="UP000199051"/>
    </source>
</evidence>
<evidence type="ECO:0000259" key="3">
    <source>
        <dbReference type="Pfam" id="PF03713"/>
    </source>
</evidence>
<dbReference type="EMBL" id="FOGI01000017">
    <property type="protein sequence ID" value="SES47500.1"/>
    <property type="molecule type" value="Genomic_DNA"/>
</dbReference>
<keyword evidence="5" id="KW-1185">Reference proteome</keyword>
<gene>
    <name evidence="4" type="ORF">SAMN04487818_11788</name>
</gene>
<dbReference type="PANTHER" id="PTHR36933:SF1">
    <property type="entry name" value="SLL0788 PROTEIN"/>
    <property type="match status" value="1"/>
</dbReference>
<accession>A0A1H9XMU1</accession>
<dbReference type="Pfam" id="PF03713">
    <property type="entry name" value="DUF305"/>
    <property type="match status" value="1"/>
</dbReference>
<organism evidence="4 5">
    <name type="scientific">Actinokineospora terrae</name>
    <dbReference type="NCBI Taxonomy" id="155974"/>
    <lineage>
        <taxon>Bacteria</taxon>
        <taxon>Bacillati</taxon>
        <taxon>Actinomycetota</taxon>
        <taxon>Actinomycetes</taxon>
        <taxon>Pseudonocardiales</taxon>
        <taxon>Pseudonocardiaceae</taxon>
        <taxon>Actinokineospora</taxon>
    </lineage>
</organism>
<name>A0A1H9XMU1_9PSEU</name>
<reference evidence="5" key="1">
    <citation type="submission" date="2016-10" db="EMBL/GenBank/DDBJ databases">
        <authorList>
            <person name="Varghese N."/>
            <person name="Submissions S."/>
        </authorList>
    </citation>
    <scope>NUCLEOTIDE SEQUENCE [LARGE SCALE GENOMIC DNA]</scope>
    <source>
        <strain evidence="5">DSM 44260</strain>
    </source>
</reference>
<keyword evidence="2" id="KW-0732">Signal</keyword>
<feature type="signal peptide" evidence="2">
    <location>
        <begin position="1"/>
        <end position="23"/>
    </location>
</feature>
<dbReference type="PROSITE" id="PS51257">
    <property type="entry name" value="PROKAR_LIPOPROTEIN"/>
    <property type="match status" value="1"/>
</dbReference>
<feature type="compositionally biased region" description="Low complexity" evidence="1">
    <location>
        <begin position="35"/>
        <end position="55"/>
    </location>
</feature>
<dbReference type="PANTHER" id="PTHR36933">
    <property type="entry name" value="SLL0788 PROTEIN"/>
    <property type="match status" value="1"/>
</dbReference>
<dbReference type="RefSeq" id="WP_177215895.1">
    <property type="nucleotide sequence ID" value="NZ_FOGI01000017.1"/>
</dbReference>
<dbReference type="Gene3D" id="1.20.1260.10">
    <property type="match status" value="1"/>
</dbReference>
<protein>
    <submittedName>
        <fullName evidence="4">Uncharacterized conserved protein, DUF305 family</fullName>
    </submittedName>
</protein>
<dbReference type="STRING" id="155974.SAMN04487818_11788"/>
<feature type="domain" description="DUF305" evidence="3">
    <location>
        <begin position="66"/>
        <end position="208"/>
    </location>
</feature>
<evidence type="ECO:0000256" key="2">
    <source>
        <dbReference type="SAM" id="SignalP"/>
    </source>
</evidence>
<dbReference type="InterPro" id="IPR005183">
    <property type="entry name" value="DUF305_CopM-like"/>
</dbReference>
<feature type="region of interest" description="Disordered" evidence="1">
    <location>
        <begin position="22"/>
        <end position="55"/>
    </location>
</feature>
<sequence length="213" mass="22607">MKRPLILAACFALLAGCSGSGHDAAHTGHAGHELAPTTPASASAPAPAPASASGAAPAVGDYNLADVMFLQMAMANHNRGIELVHLADKRPIREDLRNLTAAIRLTQEQELDQMKKWLTEWSQSTDVNPDPNAHAHHGGMPVTDAAALADLAKLPDSEFEKQFIALLTAHQHNAVEFALTEGKDGASAPVKAFADKVVKSRSGQIQLLLKYQQ</sequence>
<evidence type="ECO:0000256" key="1">
    <source>
        <dbReference type="SAM" id="MobiDB-lite"/>
    </source>
</evidence>
<feature type="compositionally biased region" description="Basic and acidic residues" evidence="1">
    <location>
        <begin position="23"/>
        <end position="32"/>
    </location>
</feature>
<dbReference type="Proteomes" id="UP000199051">
    <property type="component" value="Unassembled WGS sequence"/>
</dbReference>
<evidence type="ECO:0000313" key="4">
    <source>
        <dbReference type="EMBL" id="SES47500.1"/>
    </source>
</evidence>
<feature type="chain" id="PRO_5038335907" evidence="2">
    <location>
        <begin position="24"/>
        <end position="213"/>
    </location>
</feature>
<proteinExistence type="predicted"/>
<dbReference type="AlphaFoldDB" id="A0A1H9XMU1"/>